<dbReference type="Proteomes" id="UP000799423">
    <property type="component" value="Unassembled WGS sequence"/>
</dbReference>
<evidence type="ECO:0000313" key="3">
    <source>
        <dbReference type="Proteomes" id="UP000799423"/>
    </source>
</evidence>
<organism evidence="2 3">
    <name type="scientific">Plenodomus tracheiphilus IPT5</name>
    <dbReference type="NCBI Taxonomy" id="1408161"/>
    <lineage>
        <taxon>Eukaryota</taxon>
        <taxon>Fungi</taxon>
        <taxon>Dikarya</taxon>
        <taxon>Ascomycota</taxon>
        <taxon>Pezizomycotina</taxon>
        <taxon>Dothideomycetes</taxon>
        <taxon>Pleosporomycetidae</taxon>
        <taxon>Pleosporales</taxon>
        <taxon>Pleosporineae</taxon>
        <taxon>Leptosphaeriaceae</taxon>
        <taxon>Plenodomus</taxon>
    </lineage>
</organism>
<feature type="compositionally biased region" description="Basic and acidic residues" evidence="1">
    <location>
        <begin position="390"/>
        <end position="403"/>
    </location>
</feature>
<sequence>MTGTSGNGGIGEGIRNVVGKIHGTGEAIRGKTLAALDDASGDRTTAAKNEAIANKGVDEFQHGYQGHARNAGVTPADTDAERLGTTHSTSTTYGAGAGAGTGSTNVGPHSTNVGNKLDPRYDSDGDHRADPLSSVSGTGTAVGSTNVGTHSTNVGNKLDPRFDSDADHRANPGSAVGGQGYTYPTPLSASCLAQTDGAGDQSQPFHWPQHEHRGSIGGTSGLEAAQKLDPLYEPGQDSMHYSALTNIHRHRGSIGGTSGLHPAEKLDPPEIVRGPGRSQPEPFYHQPVAAHQSRTALGVFEAEDDSSESEETGHRSDTHISPQYNDRFERKDYFPDKAEPNMQIDPDIAARRKSYSAYDPYPPIKRSEYYRKSSEPKYECKRKGSGPCDRTSRKGSETREEPSSRANTHKSDFLNLLDPRVDRRAVRREQAEDMERGA</sequence>
<accession>A0A6A7BCZ7</accession>
<evidence type="ECO:0000313" key="2">
    <source>
        <dbReference type="EMBL" id="KAF2852335.1"/>
    </source>
</evidence>
<feature type="region of interest" description="Disordered" evidence="1">
    <location>
        <begin position="86"/>
        <end position="221"/>
    </location>
</feature>
<protein>
    <submittedName>
        <fullName evidence="2">Uncharacterized protein</fullName>
    </submittedName>
</protein>
<feature type="compositionally biased region" description="Acidic residues" evidence="1">
    <location>
        <begin position="301"/>
        <end position="310"/>
    </location>
</feature>
<evidence type="ECO:0000256" key="1">
    <source>
        <dbReference type="SAM" id="MobiDB-lite"/>
    </source>
</evidence>
<dbReference type="EMBL" id="MU006299">
    <property type="protein sequence ID" value="KAF2852335.1"/>
    <property type="molecule type" value="Genomic_DNA"/>
</dbReference>
<feature type="region of interest" description="Disordered" evidence="1">
    <location>
        <begin position="297"/>
        <end position="438"/>
    </location>
</feature>
<feature type="compositionally biased region" description="Low complexity" evidence="1">
    <location>
        <begin position="133"/>
        <end position="149"/>
    </location>
</feature>
<feature type="compositionally biased region" description="Basic and acidic residues" evidence="1">
    <location>
        <begin position="365"/>
        <end position="382"/>
    </location>
</feature>
<feature type="compositionally biased region" description="Basic and acidic residues" evidence="1">
    <location>
        <begin position="419"/>
        <end position="438"/>
    </location>
</feature>
<gene>
    <name evidence="2" type="ORF">T440DRAFT_421222</name>
</gene>
<feature type="compositionally biased region" description="Polar residues" evidence="1">
    <location>
        <begin position="105"/>
        <end position="114"/>
    </location>
</feature>
<dbReference type="OrthoDB" id="2590867at2759"/>
<feature type="region of interest" description="Disordered" evidence="1">
    <location>
        <begin position="250"/>
        <end position="283"/>
    </location>
</feature>
<dbReference type="AlphaFoldDB" id="A0A6A7BCZ7"/>
<name>A0A6A7BCZ7_9PLEO</name>
<feature type="compositionally biased region" description="Basic and acidic residues" evidence="1">
    <location>
        <begin position="326"/>
        <end position="339"/>
    </location>
</feature>
<keyword evidence="3" id="KW-1185">Reference proteome</keyword>
<reference evidence="2" key="1">
    <citation type="submission" date="2020-01" db="EMBL/GenBank/DDBJ databases">
        <authorList>
            <consortium name="DOE Joint Genome Institute"/>
            <person name="Haridas S."/>
            <person name="Albert R."/>
            <person name="Binder M."/>
            <person name="Bloem J."/>
            <person name="Labutti K."/>
            <person name="Salamov A."/>
            <person name="Andreopoulos B."/>
            <person name="Baker S.E."/>
            <person name="Barry K."/>
            <person name="Bills G."/>
            <person name="Bluhm B.H."/>
            <person name="Cannon C."/>
            <person name="Castanera R."/>
            <person name="Culley D.E."/>
            <person name="Daum C."/>
            <person name="Ezra D."/>
            <person name="Gonzalez J.B."/>
            <person name="Henrissat B."/>
            <person name="Kuo A."/>
            <person name="Liang C."/>
            <person name="Lipzen A."/>
            <person name="Lutzoni F."/>
            <person name="Magnuson J."/>
            <person name="Mondo S."/>
            <person name="Nolan M."/>
            <person name="Ohm R."/>
            <person name="Pangilinan J."/>
            <person name="Park H.-J."/>
            <person name="Ramirez L."/>
            <person name="Alfaro M."/>
            <person name="Sun H."/>
            <person name="Tritt A."/>
            <person name="Yoshinaga Y."/>
            <person name="Zwiers L.-H."/>
            <person name="Turgeon B.G."/>
            <person name="Goodwin S.B."/>
            <person name="Spatafora J.W."/>
            <person name="Crous P.W."/>
            <person name="Grigoriev I.V."/>
        </authorList>
    </citation>
    <scope>NUCLEOTIDE SEQUENCE</scope>
    <source>
        <strain evidence="2">IPT5</strain>
    </source>
</reference>
<dbReference type="PANTHER" id="PTHR39606">
    <property type="entry name" value="SURFACE PROTEIN, PUTATIVE-RELATED"/>
    <property type="match status" value="1"/>
</dbReference>
<dbReference type="PANTHER" id="PTHR39606:SF1">
    <property type="entry name" value="CELL SURFACE PROTEIN"/>
    <property type="match status" value="1"/>
</dbReference>
<proteinExistence type="predicted"/>
<feature type="compositionally biased region" description="Basic and acidic residues" evidence="1">
    <location>
        <begin position="117"/>
        <end position="130"/>
    </location>
</feature>
<feature type="compositionally biased region" description="Basic and acidic residues" evidence="1">
    <location>
        <begin position="158"/>
        <end position="170"/>
    </location>
</feature>